<comment type="similarity">
    <text evidence="1 4">Belongs to the short-chain dehydrogenases/reductases (SDR) family.</text>
</comment>
<dbReference type="AlphaFoldDB" id="A0AAJ0DSL2"/>
<evidence type="ECO:0000256" key="3">
    <source>
        <dbReference type="ARBA" id="ARBA00023002"/>
    </source>
</evidence>
<organism evidence="5 6">
    <name type="scientific">Extremus antarcticus</name>
    <dbReference type="NCBI Taxonomy" id="702011"/>
    <lineage>
        <taxon>Eukaryota</taxon>
        <taxon>Fungi</taxon>
        <taxon>Dikarya</taxon>
        <taxon>Ascomycota</taxon>
        <taxon>Pezizomycotina</taxon>
        <taxon>Dothideomycetes</taxon>
        <taxon>Dothideomycetidae</taxon>
        <taxon>Mycosphaerellales</taxon>
        <taxon>Extremaceae</taxon>
        <taxon>Extremus</taxon>
    </lineage>
</organism>
<dbReference type="InterPro" id="IPR002347">
    <property type="entry name" value="SDR_fam"/>
</dbReference>
<sequence length="316" mass="34910">MNSPIALITGGGSGIGLAVAEHLINQHGYRVAILDVDSERVKRESERLGSSNCLGIHVDITDYNQQANAFIQTFEWGSNRLDLFFANAGIGDTDSLYLDAYGLDEQTGLPKPLDLRTVNVNLDAVIQGIHISRHIFTEKNSKPGGKIITSSSVVGIYANHPMPLYSTSKAGVVGLVRALAPVYLKDKITINCLCPTLIETNLMPKHMVREFHVPEETTPISTALKAIDPVVQDHSLTGQIMELTLNEVVFKQKPEYSRKNIKWMFDQSEMWERVCAPVGESSFVKRNNADTIVFKGLPRKPGDNAAYIKLPTEESF</sequence>
<evidence type="ECO:0000313" key="6">
    <source>
        <dbReference type="Proteomes" id="UP001271007"/>
    </source>
</evidence>
<dbReference type="EMBL" id="JAWDJX010000008">
    <property type="protein sequence ID" value="KAK3055620.1"/>
    <property type="molecule type" value="Genomic_DNA"/>
</dbReference>
<evidence type="ECO:0000256" key="1">
    <source>
        <dbReference type="ARBA" id="ARBA00006484"/>
    </source>
</evidence>
<gene>
    <name evidence="5" type="ORF">LTR09_003541</name>
</gene>
<dbReference type="InterPro" id="IPR020904">
    <property type="entry name" value="Sc_DH/Rdtase_CS"/>
</dbReference>
<dbReference type="PANTHER" id="PTHR44229:SF4">
    <property type="entry name" value="15-HYDROXYPROSTAGLANDIN DEHYDROGENASE [NAD(+)]"/>
    <property type="match status" value="1"/>
</dbReference>
<accession>A0AAJ0DSL2</accession>
<name>A0AAJ0DSL2_9PEZI</name>
<reference evidence="5" key="1">
    <citation type="submission" date="2023-04" db="EMBL/GenBank/DDBJ databases">
        <title>Black Yeasts Isolated from many extreme environments.</title>
        <authorList>
            <person name="Coleine C."/>
            <person name="Stajich J.E."/>
            <person name="Selbmann L."/>
        </authorList>
    </citation>
    <scope>NUCLEOTIDE SEQUENCE</scope>
    <source>
        <strain evidence="5">CCFEE 5312</strain>
    </source>
</reference>
<keyword evidence="6" id="KW-1185">Reference proteome</keyword>
<dbReference type="Gene3D" id="3.40.50.720">
    <property type="entry name" value="NAD(P)-binding Rossmann-like Domain"/>
    <property type="match status" value="1"/>
</dbReference>
<protein>
    <recommendedName>
        <fullName evidence="7">15-hydroxyprostaglandin dehydrogenase</fullName>
    </recommendedName>
</protein>
<dbReference type="PRINTS" id="PR00080">
    <property type="entry name" value="SDRFAMILY"/>
</dbReference>
<proteinExistence type="inferred from homology"/>
<evidence type="ECO:0000256" key="4">
    <source>
        <dbReference type="RuleBase" id="RU000363"/>
    </source>
</evidence>
<dbReference type="PROSITE" id="PS00061">
    <property type="entry name" value="ADH_SHORT"/>
    <property type="match status" value="1"/>
</dbReference>
<evidence type="ECO:0000313" key="5">
    <source>
        <dbReference type="EMBL" id="KAK3055620.1"/>
    </source>
</evidence>
<keyword evidence="3" id="KW-0560">Oxidoreductase</keyword>
<dbReference type="PANTHER" id="PTHR44229">
    <property type="entry name" value="15-HYDROXYPROSTAGLANDIN DEHYDROGENASE [NAD(+)]"/>
    <property type="match status" value="1"/>
</dbReference>
<comment type="caution">
    <text evidence="5">The sequence shown here is derived from an EMBL/GenBank/DDBJ whole genome shotgun (WGS) entry which is preliminary data.</text>
</comment>
<evidence type="ECO:0000256" key="2">
    <source>
        <dbReference type="ARBA" id="ARBA00022857"/>
    </source>
</evidence>
<dbReference type="Proteomes" id="UP001271007">
    <property type="component" value="Unassembled WGS sequence"/>
</dbReference>
<evidence type="ECO:0008006" key="7">
    <source>
        <dbReference type="Google" id="ProtNLM"/>
    </source>
</evidence>
<dbReference type="GO" id="GO:0016616">
    <property type="term" value="F:oxidoreductase activity, acting on the CH-OH group of donors, NAD or NADP as acceptor"/>
    <property type="evidence" value="ECO:0007669"/>
    <property type="project" value="TreeGrafter"/>
</dbReference>
<keyword evidence="2" id="KW-0521">NADP</keyword>
<dbReference type="InterPro" id="IPR036291">
    <property type="entry name" value="NAD(P)-bd_dom_sf"/>
</dbReference>
<dbReference type="GO" id="GO:0005737">
    <property type="term" value="C:cytoplasm"/>
    <property type="evidence" value="ECO:0007669"/>
    <property type="project" value="TreeGrafter"/>
</dbReference>
<dbReference type="Pfam" id="PF00106">
    <property type="entry name" value="adh_short"/>
    <property type="match status" value="1"/>
</dbReference>
<dbReference type="SUPFAM" id="SSF51735">
    <property type="entry name" value="NAD(P)-binding Rossmann-fold domains"/>
    <property type="match status" value="1"/>
</dbReference>
<dbReference type="PRINTS" id="PR00081">
    <property type="entry name" value="GDHRDH"/>
</dbReference>